<organism evidence="1 2">
    <name type="scientific">Salix suchowensis</name>
    <dbReference type="NCBI Taxonomy" id="1278906"/>
    <lineage>
        <taxon>Eukaryota</taxon>
        <taxon>Viridiplantae</taxon>
        <taxon>Streptophyta</taxon>
        <taxon>Embryophyta</taxon>
        <taxon>Tracheophyta</taxon>
        <taxon>Spermatophyta</taxon>
        <taxon>Magnoliopsida</taxon>
        <taxon>eudicotyledons</taxon>
        <taxon>Gunneridae</taxon>
        <taxon>Pentapetalae</taxon>
        <taxon>rosids</taxon>
        <taxon>fabids</taxon>
        <taxon>Malpighiales</taxon>
        <taxon>Salicaceae</taxon>
        <taxon>Saliceae</taxon>
        <taxon>Salix</taxon>
    </lineage>
</organism>
<dbReference type="EMBL" id="JAPFFI010000014">
    <property type="protein sequence ID" value="KAJ6366677.1"/>
    <property type="molecule type" value="Genomic_DNA"/>
</dbReference>
<proteinExistence type="predicted"/>
<accession>A0ABQ9AYJ8</accession>
<keyword evidence="2" id="KW-1185">Reference proteome</keyword>
<comment type="caution">
    <text evidence="1">The sequence shown here is derived from an EMBL/GenBank/DDBJ whole genome shotgun (WGS) entry which is preliminary data.</text>
</comment>
<sequence length="67" mass="7327">MIAFDDTLIAGALQSNYVDANDRGVYSVPDIKGGTSSKYNAYFGWESTSGSASGFHRFRNYMDRCSG</sequence>
<name>A0ABQ9AYJ8_9ROSI</name>
<protein>
    <submittedName>
        <fullName evidence="1">Uncharacterized protein</fullName>
    </submittedName>
</protein>
<dbReference type="Proteomes" id="UP001141253">
    <property type="component" value="Chromosome 7"/>
</dbReference>
<reference evidence="1" key="1">
    <citation type="submission" date="2022-10" db="EMBL/GenBank/DDBJ databases">
        <authorList>
            <person name="Hyden B.L."/>
            <person name="Feng K."/>
            <person name="Yates T."/>
            <person name="Jawdy S."/>
            <person name="Smart L.B."/>
            <person name="Muchero W."/>
        </authorList>
    </citation>
    <scope>NUCLEOTIDE SEQUENCE</scope>
    <source>
        <tissue evidence="1">Shoot tip</tissue>
    </source>
</reference>
<gene>
    <name evidence="1" type="ORF">OIU77_003123</name>
</gene>
<evidence type="ECO:0000313" key="1">
    <source>
        <dbReference type="EMBL" id="KAJ6366677.1"/>
    </source>
</evidence>
<reference evidence="1" key="2">
    <citation type="journal article" date="2023" name="Int. J. Mol. Sci.">
        <title>De Novo Assembly and Annotation of 11 Diverse Shrub Willow (Salix) Genomes Reveals Novel Gene Organization in Sex-Linked Regions.</title>
        <authorList>
            <person name="Hyden B."/>
            <person name="Feng K."/>
            <person name="Yates T.B."/>
            <person name="Jawdy S."/>
            <person name="Cereghino C."/>
            <person name="Smart L.B."/>
            <person name="Muchero W."/>
        </authorList>
    </citation>
    <scope>NUCLEOTIDE SEQUENCE</scope>
    <source>
        <tissue evidence="1">Shoot tip</tissue>
    </source>
</reference>
<evidence type="ECO:0000313" key="2">
    <source>
        <dbReference type="Proteomes" id="UP001141253"/>
    </source>
</evidence>